<dbReference type="InterPro" id="IPR001757">
    <property type="entry name" value="P_typ_ATPase"/>
</dbReference>
<evidence type="ECO:0000256" key="7">
    <source>
        <dbReference type="ARBA" id="ARBA00022737"/>
    </source>
</evidence>
<evidence type="ECO:0000256" key="3">
    <source>
        <dbReference type="ARBA" id="ARBA00012517"/>
    </source>
</evidence>
<evidence type="ECO:0000256" key="12">
    <source>
        <dbReference type="ARBA" id="ARBA00022967"/>
    </source>
</evidence>
<dbReference type="Pfam" id="PF00122">
    <property type="entry name" value="E1-E2_ATPase"/>
    <property type="match status" value="1"/>
</dbReference>
<keyword evidence="8 17" id="KW-0547">Nucleotide-binding</keyword>
<evidence type="ECO:0000256" key="17">
    <source>
        <dbReference type="RuleBase" id="RU362081"/>
    </source>
</evidence>
<comment type="similarity">
    <text evidence="2 17">Belongs to the cation transport ATPase (P-type) (TC 3.A.3) family. Type IB subfamily.</text>
</comment>
<dbReference type="Gene3D" id="3.40.1110.10">
    <property type="entry name" value="Calcium-transporting ATPase, cytoplasmic domain N"/>
    <property type="match status" value="1"/>
</dbReference>
<dbReference type="Gene3D" id="2.70.150.10">
    <property type="entry name" value="Calcium-transporting ATPase, cytoplasmic transduction domain A"/>
    <property type="match status" value="1"/>
</dbReference>
<feature type="domain" description="HMA" evidence="19">
    <location>
        <begin position="379"/>
        <end position="445"/>
    </location>
</feature>
<feature type="compositionally biased region" description="Polar residues" evidence="18">
    <location>
        <begin position="319"/>
        <end position="328"/>
    </location>
</feature>
<evidence type="ECO:0000256" key="6">
    <source>
        <dbReference type="ARBA" id="ARBA00022723"/>
    </source>
</evidence>
<dbReference type="SFLD" id="SFLDG00002">
    <property type="entry name" value="C1.7:_P-type_atpase_like"/>
    <property type="match status" value="1"/>
</dbReference>
<dbReference type="OMA" id="HCTGRVQ"/>
<dbReference type="InterPro" id="IPR023299">
    <property type="entry name" value="ATPase_P-typ_cyto_dom_N"/>
</dbReference>
<dbReference type="EMBL" id="FN649137">
    <property type="protein sequence ID" value="CBN73914.1"/>
    <property type="molecule type" value="Genomic_DNA"/>
</dbReference>
<dbReference type="InterPro" id="IPR023214">
    <property type="entry name" value="HAD_sf"/>
</dbReference>
<keyword evidence="14" id="KW-0186">Copper</keyword>
<dbReference type="PRINTS" id="PR00119">
    <property type="entry name" value="CATATPASE"/>
</dbReference>
<dbReference type="SUPFAM" id="SSF56784">
    <property type="entry name" value="HAD-like"/>
    <property type="match status" value="1"/>
</dbReference>
<feature type="domain" description="HMA" evidence="19">
    <location>
        <begin position="465"/>
        <end position="547"/>
    </location>
</feature>
<dbReference type="InterPro" id="IPR018303">
    <property type="entry name" value="ATPase_P-typ_P_site"/>
</dbReference>
<evidence type="ECO:0000256" key="1">
    <source>
        <dbReference type="ARBA" id="ARBA00004127"/>
    </source>
</evidence>
<dbReference type="GO" id="GO:0005507">
    <property type="term" value="F:copper ion binding"/>
    <property type="evidence" value="ECO:0007669"/>
    <property type="project" value="InterPro"/>
</dbReference>
<dbReference type="NCBIfam" id="TIGR01494">
    <property type="entry name" value="ATPase_P-type"/>
    <property type="match status" value="2"/>
</dbReference>
<evidence type="ECO:0000256" key="18">
    <source>
        <dbReference type="SAM" id="MobiDB-lite"/>
    </source>
</evidence>
<feature type="transmembrane region" description="Helical" evidence="17">
    <location>
        <begin position="864"/>
        <end position="883"/>
    </location>
</feature>
<feature type="domain" description="HMA" evidence="19">
    <location>
        <begin position="1"/>
        <end position="74"/>
    </location>
</feature>
<dbReference type="Pfam" id="PF00403">
    <property type="entry name" value="HMA"/>
    <property type="match status" value="2"/>
</dbReference>
<dbReference type="PANTHER" id="PTHR43520:SF8">
    <property type="entry name" value="P-TYPE CU(+) TRANSPORTER"/>
    <property type="match status" value="1"/>
</dbReference>
<evidence type="ECO:0000256" key="2">
    <source>
        <dbReference type="ARBA" id="ARBA00006024"/>
    </source>
</evidence>
<proteinExistence type="inferred from homology"/>
<dbReference type="SUPFAM" id="SSF81653">
    <property type="entry name" value="Calcium ATPase, transduction domain A"/>
    <property type="match status" value="1"/>
</dbReference>
<evidence type="ECO:0000313" key="21">
    <source>
        <dbReference type="Proteomes" id="UP000002630"/>
    </source>
</evidence>
<evidence type="ECO:0000256" key="9">
    <source>
        <dbReference type="ARBA" id="ARBA00022796"/>
    </source>
</evidence>
<dbReference type="InterPro" id="IPR036412">
    <property type="entry name" value="HAD-like_sf"/>
</dbReference>
<dbReference type="GO" id="GO:0140581">
    <property type="term" value="F:P-type monovalent copper transporter activity"/>
    <property type="evidence" value="ECO:0007669"/>
    <property type="project" value="UniProtKB-EC"/>
</dbReference>
<evidence type="ECO:0000256" key="8">
    <source>
        <dbReference type="ARBA" id="ARBA00022741"/>
    </source>
</evidence>
<keyword evidence="5 17" id="KW-0812">Transmembrane</keyword>
<dbReference type="GO" id="GO:0016020">
    <property type="term" value="C:membrane"/>
    <property type="evidence" value="ECO:0007669"/>
    <property type="project" value="UniProtKB-SubCell"/>
</dbReference>
<feature type="transmembrane region" description="Helical" evidence="17">
    <location>
        <begin position="1281"/>
        <end position="1303"/>
    </location>
</feature>
<feature type="domain" description="HMA" evidence="19">
    <location>
        <begin position="145"/>
        <end position="216"/>
    </location>
</feature>
<keyword evidence="4" id="KW-0813">Transport</keyword>
<dbReference type="InterPro" id="IPR059000">
    <property type="entry name" value="ATPase_P-type_domA"/>
</dbReference>
<dbReference type="SFLD" id="SFLDF00027">
    <property type="entry name" value="p-type_atpase"/>
    <property type="match status" value="1"/>
</dbReference>
<dbReference type="CDD" id="cd00371">
    <property type="entry name" value="HMA"/>
    <property type="match status" value="6"/>
</dbReference>
<dbReference type="InterPro" id="IPR008250">
    <property type="entry name" value="ATPase_P-typ_transduc_dom_A_sf"/>
</dbReference>
<dbReference type="Proteomes" id="UP000002630">
    <property type="component" value="Linkage Group LG07"/>
</dbReference>
<evidence type="ECO:0000259" key="19">
    <source>
        <dbReference type="PROSITE" id="PS50846"/>
    </source>
</evidence>
<dbReference type="eggNOG" id="KOG0207">
    <property type="taxonomic scope" value="Eukaryota"/>
</dbReference>
<feature type="transmembrane region" description="Helical" evidence="17">
    <location>
        <begin position="1251"/>
        <end position="1269"/>
    </location>
</feature>
<evidence type="ECO:0000256" key="5">
    <source>
        <dbReference type="ARBA" id="ARBA00022692"/>
    </source>
</evidence>
<feature type="domain" description="HMA" evidence="19">
    <location>
        <begin position="219"/>
        <end position="289"/>
    </location>
</feature>
<feature type="transmembrane region" description="Helical" evidence="17">
    <location>
        <begin position="605"/>
        <end position="626"/>
    </location>
</feature>
<dbReference type="InterPro" id="IPR044492">
    <property type="entry name" value="P_typ_ATPase_HD_dom"/>
</dbReference>
<dbReference type="PROSITE" id="PS00154">
    <property type="entry name" value="ATPASE_E1_E2"/>
    <property type="match status" value="1"/>
</dbReference>
<dbReference type="SUPFAM" id="SSF81665">
    <property type="entry name" value="Calcium ATPase, transmembrane domain M"/>
    <property type="match status" value="1"/>
</dbReference>
<feature type="transmembrane region" description="Helical" evidence="17">
    <location>
        <begin position="576"/>
        <end position="599"/>
    </location>
</feature>
<evidence type="ECO:0000256" key="15">
    <source>
        <dbReference type="ARBA" id="ARBA00023065"/>
    </source>
</evidence>
<dbReference type="InterPro" id="IPR027256">
    <property type="entry name" value="P-typ_ATPase_IB"/>
</dbReference>
<dbReference type="EC" id="7.2.2.8" evidence="3"/>
<dbReference type="GO" id="GO:0016887">
    <property type="term" value="F:ATP hydrolysis activity"/>
    <property type="evidence" value="ECO:0007669"/>
    <property type="project" value="InterPro"/>
</dbReference>
<keyword evidence="9" id="KW-0187">Copper transport</keyword>
<reference evidence="20 21" key="1">
    <citation type="journal article" date="2010" name="Nature">
        <title>The Ectocarpus genome and the independent evolution of multicellularity in brown algae.</title>
        <authorList>
            <person name="Cock J.M."/>
            <person name="Sterck L."/>
            <person name="Rouze P."/>
            <person name="Scornet D."/>
            <person name="Allen A.E."/>
            <person name="Amoutzias G."/>
            <person name="Anthouard V."/>
            <person name="Artiguenave F."/>
            <person name="Aury J.M."/>
            <person name="Badger J.H."/>
            <person name="Beszteri B."/>
            <person name="Billiau K."/>
            <person name="Bonnet E."/>
            <person name="Bothwell J.H."/>
            <person name="Bowler C."/>
            <person name="Boyen C."/>
            <person name="Brownlee C."/>
            <person name="Carrano C.J."/>
            <person name="Charrier B."/>
            <person name="Cho G.Y."/>
            <person name="Coelho S.M."/>
            <person name="Collen J."/>
            <person name="Corre E."/>
            <person name="Da Silva C."/>
            <person name="Delage L."/>
            <person name="Delaroque N."/>
            <person name="Dittami S.M."/>
            <person name="Doulbeau S."/>
            <person name="Elias M."/>
            <person name="Farnham G."/>
            <person name="Gachon C.M."/>
            <person name="Gschloessl B."/>
            <person name="Heesch S."/>
            <person name="Jabbari K."/>
            <person name="Jubin C."/>
            <person name="Kawai H."/>
            <person name="Kimura K."/>
            <person name="Kloareg B."/>
            <person name="Kupper F.C."/>
            <person name="Lang D."/>
            <person name="Le Bail A."/>
            <person name="Leblanc C."/>
            <person name="Lerouge P."/>
            <person name="Lohr M."/>
            <person name="Lopez P.J."/>
            <person name="Martens C."/>
            <person name="Maumus F."/>
            <person name="Michel G."/>
            <person name="Miranda-Saavedra D."/>
            <person name="Morales J."/>
            <person name="Moreau H."/>
            <person name="Motomura T."/>
            <person name="Nagasato C."/>
            <person name="Napoli C.A."/>
            <person name="Nelson D.R."/>
            <person name="Nyvall-Collen P."/>
            <person name="Peters A.F."/>
            <person name="Pommier C."/>
            <person name="Potin P."/>
            <person name="Poulain J."/>
            <person name="Quesneville H."/>
            <person name="Read B."/>
            <person name="Rensing S.A."/>
            <person name="Ritter A."/>
            <person name="Rousvoal S."/>
            <person name="Samanta M."/>
            <person name="Samson G."/>
            <person name="Schroeder D.C."/>
            <person name="Segurens B."/>
            <person name="Strittmatter M."/>
            <person name="Tonon T."/>
            <person name="Tregear J.W."/>
            <person name="Valentin K."/>
            <person name="von Dassow P."/>
            <person name="Yamagishi T."/>
            <person name="Van de Peer Y."/>
            <person name="Wincker P."/>
        </authorList>
    </citation>
    <scope>NUCLEOTIDE SEQUENCE [LARGE SCALE GENOMIC DNA]</scope>
    <source>
        <strain evidence="21">Ec32 / CCAP1310/4</strain>
    </source>
</reference>
<feature type="transmembrane region" description="Helical" evidence="17">
    <location>
        <begin position="647"/>
        <end position="666"/>
    </location>
</feature>
<keyword evidence="21" id="KW-1185">Reference proteome</keyword>
<dbReference type="InterPro" id="IPR036163">
    <property type="entry name" value="HMA_dom_sf"/>
</dbReference>
<dbReference type="NCBIfam" id="TIGR01525">
    <property type="entry name" value="ATPase-IB_hvy"/>
    <property type="match status" value="1"/>
</dbReference>
<evidence type="ECO:0000256" key="16">
    <source>
        <dbReference type="ARBA" id="ARBA00023136"/>
    </source>
</evidence>
<dbReference type="Gene3D" id="3.30.70.100">
    <property type="match status" value="6"/>
</dbReference>
<dbReference type="Gene3D" id="3.40.50.1000">
    <property type="entry name" value="HAD superfamily/HAD-like"/>
    <property type="match status" value="1"/>
</dbReference>
<accession>D8LTL7</accession>
<name>D8LTL7_ECTSI</name>
<dbReference type="GO" id="GO:0055070">
    <property type="term" value="P:copper ion homeostasis"/>
    <property type="evidence" value="ECO:0007669"/>
    <property type="project" value="TreeGrafter"/>
</dbReference>
<dbReference type="CDD" id="cd02094">
    <property type="entry name" value="P-type_ATPase_Cu-like"/>
    <property type="match status" value="1"/>
</dbReference>
<dbReference type="InterPro" id="IPR017969">
    <property type="entry name" value="Heavy-metal-associated_CS"/>
</dbReference>
<dbReference type="InterPro" id="IPR006122">
    <property type="entry name" value="HMA_Cu_ion-bd"/>
</dbReference>
<feature type="region of interest" description="Disordered" evidence="18">
    <location>
        <begin position="1370"/>
        <end position="1402"/>
    </location>
</feature>
<sequence length="1402" mass="145007">MVVVLAVEGMMCQNNCGSTVRQALTSVPGVLRAEVSFAESRARVWTGDGSSAGGDPALLDSIVGAVESVGFGAMVLPDVVLEVEGMMCQRNCGTTVQAALAAVAGVHRAEVSFADRRALVWLNGGTEDALVAAVEGVGFGAEVAPAVLLAVGGMMCQKNCGTTVRQALEAVPGVSRAEVSFAQKRARVWGGGGSEGVGLRSADLVDAIETIGFEAAEAPAVELEVSGMMCQNSCGTTVRQALENVAGVSRAEVSFAEKRARVWGSSGGGVLLSTGTLVDAVVTVGFDASGAAAPGPSPPPPPPAGVNGGAPIPAKKQPRQQLRPSSVTGRELNTESRGSKNGGRSASAVVISSNGGAKGGRSGDVSGGSGGGGGQLVLSTGSFTVEGMSCAACVGKVERFVGAMRGVGEVRVALLAGQAEVKYDTEQLAPEDIARGVSGLGYKCQHLRTVRTSKAGGGGGGGRPNTLEVEVTGMSCTSCSGKVERAVLALPGVASCSVSVTTGRASITFKGDGSGGKPSSMEEGTGKEASGVRDVIRAVEGLGFGAKAVDLGGDALSGVKRLQEMTRKDVAMWRRLFLLSVFFTVPLLLAHWLQVLMLWEGPPVLGGISLCDFVMFVLATPVQFVVGRRFYRAAWMGVKHGSLGMDALVVMGTSSAYLFSVCVLLVKCSFDPEFPSKCTFETAAMLLTLVSLGKLMEAIAKGQTSSSLTALVKLQPRTALLLPPPGVSVGTEVAGSVNGHGGAVFKKKRRGNKMEMEYKEIDAGLVQVGDSLLVKPGSLLPADGVVVSGNSTVDESMITGESMPVTKAAGDLVFGSTVNQMGSFTMLAQGVGKDTALNQVVRLVQEAQSSKAPIQAFADRMSSIFAPVVLSMAMVSFVSWYALLSQDPRPTWLGKLADPPVGSTATDPFLFALLTAVAVTVVACPCALGLATPTAVMVGTGVGAKNGVLIKGGAAFEAAHKVDTVLLDKTGTLTMNKPTLTDVLSQGAANTKDSVLALAASAEASSEHPVGTAIVEASRARGVSKLEPAVEGFQSTPGMGVSCTIVKDRGGSASGTTGERHRKMSKGDLVLVGSRTWLSRHHVRIPPEIEGHAASLEWQGKTVVFVAGGGETKGVLAVADSVRPEAREAVGTLHRMGISVWVVTGDNRATAEAVAAIVGIPRGKVMAGVLPADKSRKVQELQRMGQAVAMVGDGVNDSPALAMADVGIAVGAGTQVAVEAADMVLVRSDLRDVVVSLHLSRAVFRRIRMNFVWALSYNVVALPLAAGLLKPWLGLGVTPALAALFMASSSSLVVLSSLGLKLYTRPGEVAPRESVVRSCRRRLGLRTPPPPRHGGTSWNNPRVYDRQRRRSWLGKEFWLELGSRRPWRTREKRRDVGGGWGGSKRFQAGEASPLLGPGQFQV</sequence>
<keyword evidence="11" id="KW-0460">Magnesium</keyword>
<evidence type="ECO:0000256" key="4">
    <source>
        <dbReference type="ARBA" id="ARBA00022448"/>
    </source>
</evidence>
<dbReference type="PANTHER" id="PTHR43520">
    <property type="entry name" value="ATP7, ISOFORM B"/>
    <property type="match status" value="1"/>
</dbReference>
<dbReference type="SFLD" id="SFLDS00003">
    <property type="entry name" value="Haloacid_Dehalogenase"/>
    <property type="match status" value="1"/>
</dbReference>
<keyword evidence="15" id="KW-0406">Ion transport</keyword>
<dbReference type="FunFam" id="2.70.150.10:FF:000002">
    <property type="entry name" value="Copper-transporting ATPase 1, putative"/>
    <property type="match status" value="1"/>
</dbReference>
<protein>
    <recommendedName>
        <fullName evidence="3">P-type Cu(+) transporter</fullName>
        <ecNumber evidence="3">7.2.2.8</ecNumber>
    </recommendedName>
</protein>
<keyword evidence="7" id="KW-0677">Repeat</keyword>
<dbReference type="EMBL" id="FN649732">
    <property type="protein sequence ID" value="CBN73914.1"/>
    <property type="molecule type" value="Genomic_DNA"/>
</dbReference>
<dbReference type="FunFam" id="3.40.50.1000:FF:000144">
    <property type="entry name" value="copper-transporting ATPase 1 isoform X2"/>
    <property type="match status" value="1"/>
</dbReference>
<organism evidence="20 21">
    <name type="scientific">Ectocarpus siliculosus</name>
    <name type="common">Brown alga</name>
    <name type="synonym">Conferva siliculosa</name>
    <dbReference type="NCBI Taxonomy" id="2880"/>
    <lineage>
        <taxon>Eukaryota</taxon>
        <taxon>Sar</taxon>
        <taxon>Stramenopiles</taxon>
        <taxon>Ochrophyta</taxon>
        <taxon>PX clade</taxon>
        <taxon>Phaeophyceae</taxon>
        <taxon>Ectocarpales</taxon>
        <taxon>Ectocarpaceae</taxon>
        <taxon>Ectocarpus</taxon>
    </lineage>
</organism>
<dbReference type="Pfam" id="PF00702">
    <property type="entry name" value="Hydrolase"/>
    <property type="match status" value="1"/>
</dbReference>
<keyword evidence="16 17" id="KW-0472">Membrane</keyword>
<dbReference type="STRING" id="2880.D8LTL7"/>
<dbReference type="PRINTS" id="PR00942">
    <property type="entry name" value="CUATPASEI"/>
</dbReference>
<dbReference type="NCBIfam" id="TIGR00003">
    <property type="entry name" value="copper ion binding protein"/>
    <property type="match status" value="1"/>
</dbReference>
<feature type="domain" description="HMA" evidence="19">
    <location>
        <begin position="77"/>
        <end position="142"/>
    </location>
</feature>
<dbReference type="PROSITE" id="PS50846">
    <property type="entry name" value="HMA_2"/>
    <property type="match status" value="6"/>
</dbReference>
<evidence type="ECO:0000256" key="13">
    <source>
        <dbReference type="ARBA" id="ARBA00022989"/>
    </source>
</evidence>
<dbReference type="PROSITE" id="PS01047">
    <property type="entry name" value="HMA_1"/>
    <property type="match status" value="2"/>
</dbReference>
<evidence type="ECO:0000256" key="10">
    <source>
        <dbReference type="ARBA" id="ARBA00022840"/>
    </source>
</evidence>
<evidence type="ECO:0000256" key="14">
    <source>
        <dbReference type="ARBA" id="ARBA00023008"/>
    </source>
</evidence>
<keyword evidence="12" id="KW-1278">Translocase</keyword>
<feature type="region of interest" description="Disordered" evidence="18">
    <location>
        <begin position="291"/>
        <end position="371"/>
    </location>
</feature>
<comment type="subcellular location">
    <subcellularLocation>
        <location evidence="1">Endomembrane system</location>
        <topology evidence="1">Multi-pass membrane protein</topology>
    </subcellularLocation>
    <subcellularLocation>
        <location evidence="17">Membrane</location>
    </subcellularLocation>
</comment>
<feature type="compositionally biased region" description="Pro residues" evidence="18">
    <location>
        <begin position="295"/>
        <end position="304"/>
    </location>
</feature>
<dbReference type="SUPFAM" id="SSF55008">
    <property type="entry name" value="HMA, heavy metal-associated domain"/>
    <property type="match status" value="6"/>
</dbReference>
<feature type="transmembrane region" description="Helical" evidence="17">
    <location>
        <begin position="909"/>
        <end position="931"/>
    </location>
</feature>
<evidence type="ECO:0000256" key="11">
    <source>
        <dbReference type="ARBA" id="ARBA00022842"/>
    </source>
</evidence>
<dbReference type="FunFam" id="3.30.70.100:FF:000001">
    <property type="entry name" value="ATPase copper transporting beta"/>
    <property type="match status" value="1"/>
</dbReference>
<keyword evidence="13 17" id="KW-1133">Transmembrane helix</keyword>
<dbReference type="GO" id="GO:0012505">
    <property type="term" value="C:endomembrane system"/>
    <property type="evidence" value="ECO:0007669"/>
    <property type="project" value="UniProtKB-SubCell"/>
</dbReference>
<feature type="region of interest" description="Disordered" evidence="18">
    <location>
        <begin position="509"/>
        <end position="529"/>
    </location>
</feature>
<feature type="compositionally biased region" description="Gly residues" evidence="18">
    <location>
        <begin position="356"/>
        <end position="371"/>
    </location>
</feature>
<gene>
    <name evidence="20" type="ORF">Esi_0009_0037</name>
</gene>
<dbReference type="OrthoDB" id="432719at2759"/>
<dbReference type="GO" id="GO:0005524">
    <property type="term" value="F:ATP binding"/>
    <property type="evidence" value="ECO:0007669"/>
    <property type="project" value="UniProtKB-UniRule"/>
</dbReference>
<dbReference type="InParanoid" id="D8LTL7"/>
<evidence type="ECO:0000313" key="20">
    <source>
        <dbReference type="EMBL" id="CBN73914.1"/>
    </source>
</evidence>
<dbReference type="InterPro" id="IPR023298">
    <property type="entry name" value="ATPase_P-typ_TM_dom_sf"/>
</dbReference>
<keyword evidence="10 17" id="KW-0067">ATP-binding</keyword>
<dbReference type="GO" id="GO:0043682">
    <property type="term" value="F:P-type divalent copper transporter activity"/>
    <property type="evidence" value="ECO:0007669"/>
    <property type="project" value="TreeGrafter"/>
</dbReference>
<dbReference type="InterPro" id="IPR006121">
    <property type="entry name" value="HMA_dom"/>
</dbReference>
<keyword evidence="6 17" id="KW-0479">Metal-binding</keyword>